<keyword evidence="1" id="KW-0862">Zinc</keyword>
<dbReference type="GO" id="GO:0008270">
    <property type="term" value="F:zinc ion binding"/>
    <property type="evidence" value="ECO:0007669"/>
    <property type="project" value="UniProtKB-KW"/>
</dbReference>
<dbReference type="InterPro" id="IPR036236">
    <property type="entry name" value="Znf_C2H2_sf"/>
</dbReference>
<accession>A0ABD2QNL2</accession>
<evidence type="ECO:0000256" key="1">
    <source>
        <dbReference type="PROSITE-ProRule" id="PRU00042"/>
    </source>
</evidence>
<protein>
    <recommendedName>
        <fullName evidence="2">C2H2-type domain-containing protein</fullName>
    </recommendedName>
</protein>
<evidence type="ECO:0000313" key="4">
    <source>
        <dbReference type="Proteomes" id="UP001626550"/>
    </source>
</evidence>
<dbReference type="PROSITE" id="PS00028">
    <property type="entry name" value="ZINC_FINGER_C2H2_1"/>
    <property type="match status" value="1"/>
</dbReference>
<feature type="domain" description="C2H2-type" evidence="2">
    <location>
        <begin position="39"/>
        <end position="62"/>
    </location>
</feature>
<comment type="caution">
    <text evidence="3">The sequence shown here is derived from an EMBL/GenBank/DDBJ whole genome shotgun (WGS) entry which is preliminary data.</text>
</comment>
<dbReference type="SUPFAM" id="SSF57667">
    <property type="entry name" value="beta-beta-alpha zinc fingers"/>
    <property type="match status" value="1"/>
</dbReference>
<dbReference type="InterPro" id="IPR013087">
    <property type="entry name" value="Znf_C2H2_type"/>
</dbReference>
<organism evidence="3 4">
    <name type="scientific">Cichlidogyrus casuarinus</name>
    <dbReference type="NCBI Taxonomy" id="1844966"/>
    <lineage>
        <taxon>Eukaryota</taxon>
        <taxon>Metazoa</taxon>
        <taxon>Spiralia</taxon>
        <taxon>Lophotrochozoa</taxon>
        <taxon>Platyhelminthes</taxon>
        <taxon>Monogenea</taxon>
        <taxon>Monopisthocotylea</taxon>
        <taxon>Dactylogyridea</taxon>
        <taxon>Ancyrocephalidae</taxon>
        <taxon>Cichlidogyrus</taxon>
    </lineage>
</organism>
<dbReference type="EMBL" id="JBJKFK010000010">
    <property type="protein sequence ID" value="KAL3321119.1"/>
    <property type="molecule type" value="Genomic_DNA"/>
</dbReference>
<reference evidence="3 4" key="1">
    <citation type="submission" date="2024-11" db="EMBL/GenBank/DDBJ databases">
        <title>Adaptive evolution of stress response genes in parasites aligns with host niche diversity.</title>
        <authorList>
            <person name="Hahn C."/>
            <person name="Resl P."/>
        </authorList>
    </citation>
    <scope>NUCLEOTIDE SEQUENCE [LARGE SCALE GENOMIC DNA]</scope>
    <source>
        <strain evidence="3">EGGRZ-B1_66</strain>
        <tissue evidence="3">Body</tissue>
    </source>
</reference>
<keyword evidence="4" id="KW-1185">Reference proteome</keyword>
<dbReference type="AlphaFoldDB" id="A0ABD2QNL2"/>
<dbReference type="Proteomes" id="UP001626550">
    <property type="component" value="Unassembled WGS sequence"/>
</dbReference>
<sequence length="92" mass="10971">MVACYEGSLKIDREVKERRQFVDNLQYLKGEVLGGSRRFECDRCGLKYSTKSRLTNHERQNHRILDSHHEKSMFCKFDQRWMVEAYGHVADC</sequence>
<dbReference type="Gene3D" id="3.30.160.60">
    <property type="entry name" value="Classic Zinc Finger"/>
    <property type="match status" value="1"/>
</dbReference>
<name>A0ABD2QNL2_9PLAT</name>
<evidence type="ECO:0000313" key="3">
    <source>
        <dbReference type="EMBL" id="KAL3321119.1"/>
    </source>
</evidence>
<dbReference type="PROSITE" id="PS50157">
    <property type="entry name" value="ZINC_FINGER_C2H2_2"/>
    <property type="match status" value="1"/>
</dbReference>
<keyword evidence="1" id="KW-0479">Metal-binding</keyword>
<proteinExistence type="predicted"/>
<gene>
    <name evidence="3" type="ORF">Ciccas_000194</name>
</gene>
<evidence type="ECO:0000259" key="2">
    <source>
        <dbReference type="PROSITE" id="PS50157"/>
    </source>
</evidence>
<keyword evidence="1" id="KW-0863">Zinc-finger</keyword>